<keyword evidence="1" id="KW-0472">Membrane</keyword>
<evidence type="ECO:0000313" key="3">
    <source>
        <dbReference type="Proteomes" id="UP001286174"/>
    </source>
</evidence>
<sequence length="182" mass="20822">MSDKKKTGMGNKSNSNDEIAGLNIYKNDKGQTVMYVKRTGTGYLLKPSDRSAYSLYHNRIAIAIAVFMILASFVNSWKMPLIVGVILYILLEFRYRKWLQNLSHIENFKPERRHTLAEAVAQSYTKPKAILLMVLYLAFGILLVVYMFMQKSSIVMIIGSFVVLAGCLYMAYNYIHAIMLQK</sequence>
<dbReference type="EMBL" id="JALBUR010000002">
    <property type="protein sequence ID" value="MDX8418777.1"/>
    <property type="molecule type" value="Genomic_DNA"/>
</dbReference>
<proteinExistence type="predicted"/>
<keyword evidence="1" id="KW-0812">Transmembrane</keyword>
<organism evidence="2 3">
    <name type="scientific">Grylomicrobium aquisgranensis</name>
    <dbReference type="NCBI Taxonomy" id="2926318"/>
    <lineage>
        <taxon>Bacteria</taxon>
        <taxon>Bacillati</taxon>
        <taxon>Bacillota</taxon>
        <taxon>Erysipelotrichia</taxon>
        <taxon>Erysipelotrichales</taxon>
        <taxon>Erysipelotrichaceae</taxon>
        <taxon>Grylomicrobium</taxon>
    </lineage>
</organism>
<dbReference type="RefSeq" id="WP_370595401.1">
    <property type="nucleotide sequence ID" value="NZ_JALBUR010000002.1"/>
</dbReference>
<accession>A0AB35U3C2</accession>
<reference evidence="2 3" key="1">
    <citation type="submission" date="2022-03" db="EMBL/GenBank/DDBJ databases">
        <title>Novel taxa within the pig intestine.</title>
        <authorList>
            <person name="Wylensek D."/>
            <person name="Bishof K."/>
            <person name="Afrizal A."/>
            <person name="Clavel T."/>
        </authorList>
    </citation>
    <scope>NUCLEOTIDE SEQUENCE [LARGE SCALE GENOMIC DNA]</scope>
    <source>
        <strain evidence="2 3">CLA-KB-P133</strain>
    </source>
</reference>
<dbReference type="AlphaFoldDB" id="A0AB35U3C2"/>
<keyword evidence="1" id="KW-1133">Transmembrane helix</keyword>
<feature type="transmembrane region" description="Helical" evidence="1">
    <location>
        <begin position="129"/>
        <end position="148"/>
    </location>
</feature>
<feature type="transmembrane region" description="Helical" evidence="1">
    <location>
        <begin position="154"/>
        <end position="175"/>
    </location>
</feature>
<protein>
    <submittedName>
        <fullName evidence="2">Uncharacterized protein</fullName>
    </submittedName>
</protein>
<dbReference type="Proteomes" id="UP001286174">
    <property type="component" value="Unassembled WGS sequence"/>
</dbReference>
<gene>
    <name evidence="2" type="ORF">MOZ60_01560</name>
</gene>
<evidence type="ECO:0000313" key="2">
    <source>
        <dbReference type="EMBL" id="MDX8418777.1"/>
    </source>
</evidence>
<feature type="transmembrane region" description="Helical" evidence="1">
    <location>
        <begin position="79"/>
        <end position="95"/>
    </location>
</feature>
<evidence type="ECO:0000256" key="1">
    <source>
        <dbReference type="SAM" id="Phobius"/>
    </source>
</evidence>
<name>A0AB35U3C2_9FIRM</name>
<comment type="caution">
    <text evidence="2">The sequence shown here is derived from an EMBL/GenBank/DDBJ whole genome shotgun (WGS) entry which is preliminary data.</text>
</comment>
<keyword evidence="3" id="KW-1185">Reference proteome</keyword>